<comment type="subcellular location">
    <subcellularLocation>
        <location evidence="1">Cell outer membrane</location>
    </subcellularLocation>
</comment>
<accession>A0A0J9BV84</accession>
<dbReference type="SUPFAM" id="SSF56954">
    <property type="entry name" value="Outer membrane efflux proteins (OEP)"/>
    <property type="match status" value="1"/>
</dbReference>
<proteinExistence type="predicted"/>
<sequence length="386" mass="43157">MTGKRKAAGVLLCAICVALTPASALAGSPEFAYTAEKWAQLRDNRLEFDEIGDLVHEYNNTVIQNQIEYEEYRGESRDDISQDYYDAADDVYGTMDYPDSSDSDYASRLSSYLNSQIQVDKLREQGDDNVDDGDTKKLGYDQTEAGLVKQAQSSMIDYWSQTYALKRLEESRLQSQLAYESTATKLSAGMSTQADLLSAKEAVTTAEASIVSANSSLGKTKETLCLMLGWTYGADVEICDVPEPDLEWMESISLESDIPLALENSYSLKILKRQIENAVSVSNRESLEQSYKSQREVASNSVKNAYQNLLLAREDYTQALQTYELEKNTMDTADRKLQAGTMTRNAYEKQKSSFTTSEINVQTQKLELLRAQLDYQWAVNGLASVS</sequence>
<dbReference type="AlphaFoldDB" id="A0A0J9BV84"/>
<keyword evidence="5" id="KW-0998">Cell outer membrane</keyword>
<dbReference type="PATRIC" id="fig|742734.4.peg.4887"/>
<keyword evidence="4" id="KW-0472">Membrane</keyword>
<keyword evidence="3" id="KW-0812">Transmembrane</keyword>
<dbReference type="Gene3D" id="1.20.1600.10">
    <property type="entry name" value="Outer membrane efflux proteins (OEP)"/>
    <property type="match status" value="2"/>
</dbReference>
<evidence type="ECO:0000256" key="2">
    <source>
        <dbReference type="ARBA" id="ARBA00022452"/>
    </source>
</evidence>
<evidence type="ECO:0008006" key="9">
    <source>
        <dbReference type="Google" id="ProtNLM"/>
    </source>
</evidence>
<evidence type="ECO:0000313" key="7">
    <source>
        <dbReference type="EMBL" id="KMW16119.1"/>
    </source>
</evidence>
<dbReference type="GO" id="GO:0015562">
    <property type="term" value="F:efflux transmembrane transporter activity"/>
    <property type="evidence" value="ECO:0007669"/>
    <property type="project" value="InterPro"/>
</dbReference>
<dbReference type="GO" id="GO:0009279">
    <property type="term" value="C:cell outer membrane"/>
    <property type="evidence" value="ECO:0007669"/>
    <property type="project" value="UniProtKB-SubCell"/>
</dbReference>
<reference evidence="7 8" key="1">
    <citation type="submission" date="2011-04" db="EMBL/GenBank/DDBJ databases">
        <title>The Genome Sequence of Clostridium citroniae WAL-19142.</title>
        <authorList>
            <consortium name="The Broad Institute Genome Sequencing Platform"/>
            <person name="Earl A."/>
            <person name="Ward D."/>
            <person name="Feldgarden M."/>
            <person name="Gevers D."/>
            <person name="Warren Y.A."/>
            <person name="Tyrrell K.L."/>
            <person name="Citron D.M."/>
            <person name="Goldstein E.J."/>
            <person name="Daigneault M."/>
            <person name="Allen-Vercoe E."/>
            <person name="Young S.K."/>
            <person name="Zeng Q."/>
            <person name="Gargeya S."/>
            <person name="Fitzgerald M."/>
            <person name="Haas B."/>
            <person name="Abouelleil A."/>
            <person name="Alvarado L."/>
            <person name="Arachchi H.M."/>
            <person name="Berlin A."/>
            <person name="Brown A."/>
            <person name="Chapman S.B."/>
            <person name="Chen Z."/>
            <person name="Dunbar C."/>
            <person name="Freedman E."/>
            <person name="Gearin G."/>
            <person name="Gellesch M."/>
            <person name="Goldberg J."/>
            <person name="Griggs A."/>
            <person name="Gujja S."/>
            <person name="Heilman E.R."/>
            <person name="Heiman D."/>
            <person name="Howarth C."/>
            <person name="Larson L."/>
            <person name="Lui A."/>
            <person name="MacDonald P.J."/>
            <person name="Mehta T."/>
            <person name="Montmayeur A."/>
            <person name="Murphy C."/>
            <person name="Neiman D."/>
            <person name="Pearson M."/>
            <person name="Priest M."/>
            <person name="Roberts A."/>
            <person name="Saif S."/>
            <person name="Shea T."/>
            <person name="Shenoy N."/>
            <person name="Sisk P."/>
            <person name="Stolte C."/>
            <person name="Sykes S."/>
            <person name="White J."/>
            <person name="Yandava C."/>
            <person name="Wortman J."/>
            <person name="Nusbaum C."/>
            <person name="Birren B."/>
        </authorList>
    </citation>
    <scope>NUCLEOTIDE SEQUENCE [LARGE SCALE GENOMIC DNA]</scope>
    <source>
        <strain evidence="7 8">WAL-19142</strain>
    </source>
</reference>
<comment type="caution">
    <text evidence="7">The sequence shown here is derived from an EMBL/GenBank/DDBJ whole genome shotgun (WGS) entry which is preliminary data.</text>
</comment>
<evidence type="ECO:0000256" key="4">
    <source>
        <dbReference type="ARBA" id="ARBA00023136"/>
    </source>
</evidence>
<dbReference type="Proteomes" id="UP000037392">
    <property type="component" value="Unassembled WGS sequence"/>
</dbReference>
<evidence type="ECO:0000313" key="8">
    <source>
        <dbReference type="Proteomes" id="UP000037392"/>
    </source>
</evidence>
<evidence type="ECO:0000256" key="1">
    <source>
        <dbReference type="ARBA" id="ARBA00004442"/>
    </source>
</evidence>
<keyword evidence="6" id="KW-0732">Signal</keyword>
<dbReference type="GO" id="GO:0015288">
    <property type="term" value="F:porin activity"/>
    <property type="evidence" value="ECO:0007669"/>
    <property type="project" value="TreeGrafter"/>
</dbReference>
<feature type="chain" id="PRO_5039210173" description="Outer membrane efflux protein" evidence="6">
    <location>
        <begin position="27"/>
        <end position="386"/>
    </location>
</feature>
<feature type="signal peptide" evidence="6">
    <location>
        <begin position="1"/>
        <end position="26"/>
    </location>
</feature>
<organism evidence="7 8">
    <name type="scientific">[Clostridium] citroniae WAL-19142</name>
    <dbReference type="NCBI Taxonomy" id="742734"/>
    <lineage>
        <taxon>Bacteria</taxon>
        <taxon>Bacillati</taxon>
        <taxon>Bacillota</taxon>
        <taxon>Clostridia</taxon>
        <taxon>Lachnospirales</taxon>
        <taxon>Lachnospiraceae</taxon>
        <taxon>Enterocloster</taxon>
    </lineage>
</organism>
<evidence type="ECO:0000256" key="6">
    <source>
        <dbReference type="SAM" id="SignalP"/>
    </source>
</evidence>
<dbReference type="RefSeq" id="WP_048930768.1">
    <property type="nucleotide sequence ID" value="NZ_KQ235882.1"/>
</dbReference>
<dbReference type="EMBL" id="ADLK01000032">
    <property type="protein sequence ID" value="KMW16119.1"/>
    <property type="molecule type" value="Genomic_DNA"/>
</dbReference>
<dbReference type="PANTHER" id="PTHR30026">
    <property type="entry name" value="OUTER MEMBRANE PROTEIN TOLC"/>
    <property type="match status" value="1"/>
</dbReference>
<dbReference type="GeneID" id="93163905"/>
<evidence type="ECO:0000256" key="3">
    <source>
        <dbReference type="ARBA" id="ARBA00022692"/>
    </source>
</evidence>
<dbReference type="OrthoDB" id="1903697at2"/>
<protein>
    <recommendedName>
        <fullName evidence="9">Outer membrane efflux protein</fullName>
    </recommendedName>
</protein>
<keyword evidence="2" id="KW-1134">Transmembrane beta strand</keyword>
<dbReference type="GO" id="GO:1990281">
    <property type="term" value="C:efflux pump complex"/>
    <property type="evidence" value="ECO:0007669"/>
    <property type="project" value="TreeGrafter"/>
</dbReference>
<name>A0A0J9BV84_9FIRM</name>
<evidence type="ECO:0000256" key="5">
    <source>
        <dbReference type="ARBA" id="ARBA00023237"/>
    </source>
</evidence>
<dbReference type="PANTHER" id="PTHR30026:SF20">
    <property type="entry name" value="OUTER MEMBRANE PROTEIN TOLC"/>
    <property type="match status" value="1"/>
</dbReference>
<dbReference type="InterPro" id="IPR051906">
    <property type="entry name" value="TolC-like"/>
</dbReference>
<gene>
    <name evidence="7" type="ORF">HMPREF9470_04557</name>
</gene>